<dbReference type="AlphaFoldDB" id="D8LBG3"/>
<keyword evidence="6" id="KW-0732">Signal</keyword>
<evidence type="ECO:0000256" key="3">
    <source>
        <dbReference type="ARBA" id="ARBA00011233"/>
    </source>
</evidence>
<keyword evidence="5" id="KW-0119">Carbohydrate metabolism</keyword>
<evidence type="ECO:0000313" key="7">
    <source>
        <dbReference type="EMBL" id="CBN76672.1"/>
    </source>
</evidence>
<evidence type="ECO:0000256" key="6">
    <source>
        <dbReference type="SAM" id="SignalP"/>
    </source>
</evidence>
<gene>
    <name evidence="7" type="ORF">Esi_0000_0441</name>
</gene>
<dbReference type="OrthoDB" id="416447at2759"/>
<dbReference type="SUPFAM" id="SSF51569">
    <property type="entry name" value="Aldolase"/>
    <property type="match status" value="1"/>
</dbReference>
<dbReference type="PANTHER" id="PTHR30246">
    <property type="entry name" value="2-KETO-3-DEOXY-6-PHOSPHOGLUCONATE ALDOLASE"/>
    <property type="match status" value="1"/>
</dbReference>
<evidence type="ECO:0000256" key="1">
    <source>
        <dbReference type="ARBA" id="ARBA00004761"/>
    </source>
</evidence>
<dbReference type="PANTHER" id="PTHR30246:SF1">
    <property type="entry name" value="2-DEHYDRO-3-DEOXY-6-PHOSPHOGALACTONATE ALDOLASE-RELATED"/>
    <property type="match status" value="1"/>
</dbReference>
<dbReference type="GO" id="GO:0016829">
    <property type="term" value="F:lyase activity"/>
    <property type="evidence" value="ECO:0007669"/>
    <property type="project" value="UniProtKB-KW"/>
</dbReference>
<dbReference type="EMBL" id="FN647682">
    <property type="protein sequence ID" value="CBN76672.1"/>
    <property type="molecule type" value="Genomic_DNA"/>
</dbReference>
<proteinExistence type="inferred from homology"/>
<dbReference type="Pfam" id="PF01081">
    <property type="entry name" value="Aldolase"/>
    <property type="match status" value="1"/>
</dbReference>
<name>D8LBG3_ECTSI</name>
<accession>D8LBG3</accession>
<dbReference type="InterPro" id="IPR013785">
    <property type="entry name" value="Aldolase_TIM"/>
</dbReference>
<keyword evidence="4" id="KW-0456">Lyase</keyword>
<evidence type="ECO:0000256" key="4">
    <source>
        <dbReference type="ARBA" id="ARBA00023239"/>
    </source>
</evidence>
<evidence type="ECO:0000256" key="5">
    <source>
        <dbReference type="ARBA" id="ARBA00023277"/>
    </source>
</evidence>
<sequence>MACVHFAACAAILCISAQSFIIDPSASSSTVHVSRCQAARLSCRETELRSKPREDALSLPISIAVLRDVQLERAVEVVRALYEEGFNMISVTADTKNFSKILRSIPRSFFPDLLLGASSVTTLDEVDVAFACAVNFVSSTSCDPAIVKRTRDLGMVSIPGVSTPAQAASAVQAGGGILKVYPATNVSPNQCRDIVNAIKTSNIPVVISGGVEPDQLQAYVKSGASGFAVGRTLFEPEKSSAEIADRARCFLLSWPQKRRRHRNVVESEDAGAS</sequence>
<dbReference type="Gene3D" id="3.20.20.70">
    <property type="entry name" value="Aldolase class I"/>
    <property type="match status" value="1"/>
</dbReference>
<reference evidence="7 8" key="1">
    <citation type="journal article" date="2010" name="Nature">
        <title>The Ectocarpus genome and the independent evolution of multicellularity in brown algae.</title>
        <authorList>
            <person name="Cock J.M."/>
            <person name="Sterck L."/>
            <person name="Rouze P."/>
            <person name="Scornet D."/>
            <person name="Allen A.E."/>
            <person name="Amoutzias G."/>
            <person name="Anthouard V."/>
            <person name="Artiguenave F."/>
            <person name="Aury J.M."/>
            <person name="Badger J.H."/>
            <person name="Beszteri B."/>
            <person name="Billiau K."/>
            <person name="Bonnet E."/>
            <person name="Bothwell J.H."/>
            <person name="Bowler C."/>
            <person name="Boyen C."/>
            <person name="Brownlee C."/>
            <person name="Carrano C.J."/>
            <person name="Charrier B."/>
            <person name="Cho G.Y."/>
            <person name="Coelho S.M."/>
            <person name="Collen J."/>
            <person name="Corre E."/>
            <person name="Da Silva C."/>
            <person name="Delage L."/>
            <person name="Delaroque N."/>
            <person name="Dittami S.M."/>
            <person name="Doulbeau S."/>
            <person name="Elias M."/>
            <person name="Farnham G."/>
            <person name="Gachon C.M."/>
            <person name="Gschloessl B."/>
            <person name="Heesch S."/>
            <person name="Jabbari K."/>
            <person name="Jubin C."/>
            <person name="Kawai H."/>
            <person name="Kimura K."/>
            <person name="Kloareg B."/>
            <person name="Kupper F.C."/>
            <person name="Lang D."/>
            <person name="Le Bail A."/>
            <person name="Leblanc C."/>
            <person name="Lerouge P."/>
            <person name="Lohr M."/>
            <person name="Lopez P.J."/>
            <person name="Martens C."/>
            <person name="Maumus F."/>
            <person name="Michel G."/>
            <person name="Miranda-Saavedra D."/>
            <person name="Morales J."/>
            <person name="Moreau H."/>
            <person name="Motomura T."/>
            <person name="Nagasato C."/>
            <person name="Napoli C.A."/>
            <person name="Nelson D.R."/>
            <person name="Nyvall-Collen P."/>
            <person name="Peters A.F."/>
            <person name="Pommier C."/>
            <person name="Potin P."/>
            <person name="Poulain J."/>
            <person name="Quesneville H."/>
            <person name="Read B."/>
            <person name="Rensing S.A."/>
            <person name="Ritter A."/>
            <person name="Rousvoal S."/>
            <person name="Samanta M."/>
            <person name="Samson G."/>
            <person name="Schroeder D.C."/>
            <person name="Segurens B."/>
            <person name="Strittmatter M."/>
            <person name="Tonon T."/>
            <person name="Tregear J.W."/>
            <person name="Valentin K."/>
            <person name="von Dassow P."/>
            <person name="Yamagishi T."/>
            <person name="Van de Peer Y."/>
            <person name="Wincker P."/>
        </authorList>
    </citation>
    <scope>NUCLEOTIDE SEQUENCE [LARGE SCALE GENOMIC DNA]</scope>
    <source>
        <strain evidence="8">Ec32 / CCAP1310/4</strain>
    </source>
</reference>
<dbReference type="Proteomes" id="UP000002630">
    <property type="component" value="Linkage Group LG01"/>
</dbReference>
<feature type="chain" id="PRO_5003116924" evidence="6">
    <location>
        <begin position="20"/>
        <end position="273"/>
    </location>
</feature>
<dbReference type="EMBL" id="FN649726">
    <property type="protein sequence ID" value="CBN76672.1"/>
    <property type="molecule type" value="Genomic_DNA"/>
</dbReference>
<dbReference type="STRING" id="2880.D8LBG3"/>
<comment type="subunit">
    <text evidence="3">Homotrimer.</text>
</comment>
<organism evidence="7 8">
    <name type="scientific">Ectocarpus siliculosus</name>
    <name type="common">Brown alga</name>
    <name type="synonym">Conferva siliculosa</name>
    <dbReference type="NCBI Taxonomy" id="2880"/>
    <lineage>
        <taxon>Eukaryota</taxon>
        <taxon>Sar</taxon>
        <taxon>Stramenopiles</taxon>
        <taxon>Ochrophyta</taxon>
        <taxon>PX clade</taxon>
        <taxon>Phaeophyceae</taxon>
        <taxon>Ectocarpales</taxon>
        <taxon>Ectocarpaceae</taxon>
        <taxon>Ectocarpus</taxon>
    </lineage>
</organism>
<evidence type="ECO:0000313" key="8">
    <source>
        <dbReference type="Proteomes" id="UP000002630"/>
    </source>
</evidence>
<comment type="similarity">
    <text evidence="2">Belongs to the KHG/KDPG aldolase family.</text>
</comment>
<comment type="pathway">
    <text evidence="1">Carbohydrate acid metabolism.</text>
</comment>
<dbReference type="InterPro" id="IPR000887">
    <property type="entry name" value="Aldlse_KDPG_KHG"/>
</dbReference>
<keyword evidence="8" id="KW-1185">Reference proteome</keyword>
<dbReference type="InParanoid" id="D8LBG3"/>
<feature type="signal peptide" evidence="6">
    <location>
        <begin position="1"/>
        <end position="19"/>
    </location>
</feature>
<dbReference type="CDD" id="cd00452">
    <property type="entry name" value="KDPG_aldolase"/>
    <property type="match status" value="1"/>
</dbReference>
<evidence type="ECO:0000256" key="2">
    <source>
        <dbReference type="ARBA" id="ARBA00006906"/>
    </source>
</evidence>
<protein>
    <submittedName>
        <fullName evidence="7">2-keto-3-deoxy-6-phosphogluconate aldolase</fullName>
    </submittedName>
</protein>